<name>A0A5C3F508_9BASI</name>
<dbReference type="Proteomes" id="UP000323386">
    <property type="component" value="Unassembled WGS sequence"/>
</dbReference>
<feature type="compositionally biased region" description="Low complexity" evidence="1">
    <location>
        <begin position="360"/>
        <end position="375"/>
    </location>
</feature>
<protein>
    <submittedName>
        <fullName evidence="2">Uncharacterized protein</fullName>
    </submittedName>
</protein>
<gene>
    <name evidence="2" type="ORF">PSFLO_04679</name>
</gene>
<dbReference type="OrthoDB" id="128536at2759"/>
<evidence type="ECO:0000313" key="3">
    <source>
        <dbReference type="Proteomes" id="UP000323386"/>
    </source>
</evidence>
<dbReference type="AlphaFoldDB" id="A0A5C3F508"/>
<evidence type="ECO:0000256" key="1">
    <source>
        <dbReference type="SAM" id="MobiDB-lite"/>
    </source>
</evidence>
<feature type="region of interest" description="Disordered" evidence="1">
    <location>
        <begin position="79"/>
        <end position="116"/>
    </location>
</feature>
<feature type="compositionally biased region" description="Polar residues" evidence="1">
    <location>
        <begin position="80"/>
        <end position="94"/>
    </location>
</feature>
<sequence>MPPEAAATKAAGTAPKAGGGGGGSKGGKGSGAPAAKAAKAPAWVLPRSVPQPEHNHTLSHLLQVANYFSFLASLYRAAPSNPSAPSTTTGQPSAPSRADIEAERQRRRKETLQSLSSRYTRDTLSLSRKAVLRLDVGVKRGLCRCGMARMGGGWKAKRNGPHGKVLVQRCPCGGRKRWPASRAWPDTALPVLTAATTVEQGAAQGVSGAGRVDSGKGTQKEAASEVMAMAGPSQSAVAAAVAPGGQPAKRKAPPSAIDQPASKKAKSSKPPKVRQLRLDVVTTDAGHKELGASAADPVGDQRKKSALRRAAEAPIQPRRSLSQRQRRKQSKLRDRELRNLARLEEKMDEWAEPSDAGTDAVATSSAPSAAPRRPNVVRYADRIEGSGWDRPIVALEEAAARAHEQPPAQASTVSQPAPAAPPRQQQQQPPQGQDGAVDEDARYAVHAAHYYGAATRMRGNHVVVHGVGKGGLLGPNQ</sequence>
<dbReference type="EMBL" id="OOIP01000013">
    <property type="protein sequence ID" value="SPO39200.1"/>
    <property type="molecule type" value="Genomic_DNA"/>
</dbReference>
<reference evidence="2 3" key="1">
    <citation type="submission" date="2018-03" db="EMBL/GenBank/DDBJ databases">
        <authorList>
            <person name="Guldener U."/>
        </authorList>
    </citation>
    <scope>NUCLEOTIDE SEQUENCE [LARGE SCALE GENOMIC DNA]</scope>
    <source>
        <strain evidence="2 3">DAOM196992</strain>
    </source>
</reference>
<keyword evidence="3" id="KW-1185">Reference proteome</keyword>
<feature type="region of interest" description="Disordered" evidence="1">
    <location>
        <begin position="396"/>
        <end position="441"/>
    </location>
</feature>
<feature type="compositionally biased region" description="Basic and acidic residues" evidence="1">
    <location>
        <begin position="331"/>
        <end position="349"/>
    </location>
</feature>
<evidence type="ECO:0000313" key="2">
    <source>
        <dbReference type="EMBL" id="SPO39200.1"/>
    </source>
</evidence>
<organism evidence="2 3">
    <name type="scientific">Pseudozyma flocculosa</name>
    <dbReference type="NCBI Taxonomy" id="84751"/>
    <lineage>
        <taxon>Eukaryota</taxon>
        <taxon>Fungi</taxon>
        <taxon>Dikarya</taxon>
        <taxon>Basidiomycota</taxon>
        <taxon>Ustilaginomycotina</taxon>
        <taxon>Ustilaginomycetes</taxon>
        <taxon>Ustilaginales</taxon>
        <taxon>Ustilaginaceae</taxon>
        <taxon>Pseudozyma</taxon>
    </lineage>
</organism>
<feature type="region of interest" description="Disordered" evidence="1">
    <location>
        <begin position="237"/>
        <end position="375"/>
    </location>
</feature>
<feature type="compositionally biased region" description="Low complexity" evidence="1">
    <location>
        <begin position="237"/>
        <end position="247"/>
    </location>
</feature>
<feature type="compositionally biased region" description="Basic residues" evidence="1">
    <location>
        <begin position="263"/>
        <end position="275"/>
    </location>
</feature>
<feature type="region of interest" description="Disordered" evidence="1">
    <location>
        <begin position="1"/>
        <end position="35"/>
    </location>
</feature>
<accession>A0A5C3F508</accession>
<feature type="compositionally biased region" description="Low complexity" evidence="1">
    <location>
        <begin position="1"/>
        <end position="16"/>
    </location>
</feature>
<feature type="compositionally biased region" description="Low complexity" evidence="1">
    <location>
        <begin position="422"/>
        <end position="433"/>
    </location>
</feature>
<feature type="region of interest" description="Disordered" evidence="1">
    <location>
        <begin position="202"/>
        <end position="224"/>
    </location>
</feature>
<proteinExistence type="predicted"/>
<feature type="compositionally biased region" description="Gly residues" evidence="1">
    <location>
        <begin position="17"/>
        <end position="30"/>
    </location>
</feature>